<organism evidence="1 2">
    <name type="scientific">Paracoccus sulfuroxidans</name>
    <dbReference type="NCBI Taxonomy" id="384678"/>
    <lineage>
        <taxon>Bacteria</taxon>
        <taxon>Pseudomonadati</taxon>
        <taxon>Pseudomonadota</taxon>
        <taxon>Alphaproteobacteria</taxon>
        <taxon>Rhodobacterales</taxon>
        <taxon>Paracoccaceae</taxon>
        <taxon>Paracoccus</taxon>
    </lineage>
</organism>
<protein>
    <recommendedName>
        <fullName evidence="3">DUF1376 domain-containing protein</fullName>
    </recommendedName>
</protein>
<accession>A0A562NC91</accession>
<dbReference type="Proteomes" id="UP000316225">
    <property type="component" value="Unassembled WGS sequence"/>
</dbReference>
<dbReference type="OrthoDB" id="7828060at2"/>
<evidence type="ECO:0000313" key="1">
    <source>
        <dbReference type="EMBL" id="TWI29723.1"/>
    </source>
</evidence>
<dbReference type="EMBL" id="VLKU01000013">
    <property type="protein sequence ID" value="TWI29723.1"/>
    <property type="molecule type" value="Genomic_DNA"/>
</dbReference>
<evidence type="ECO:0008006" key="3">
    <source>
        <dbReference type="Google" id="ProtNLM"/>
    </source>
</evidence>
<sequence length="206" mass="24223">MTSPLRTLQPVSIDDLPEYPISAEDRLDSHFFIQWNLKRWRKSSFRNLAEPEIGWFGFLLFCESHDETPVGTLPTDERLLARALGITVERWQSLCRRDITPLHNWSKVMCDNGEVRLAHPVVTEVALEALKSSRKNKSDRDDRRRAKRIKDLAEMIEKRIQAPQLLRNPGFVDQFNDWLETRYPETQRREPFIRTALSEFQVEAMS</sequence>
<name>A0A562NC91_9RHOB</name>
<gene>
    <name evidence="1" type="ORF">IQ24_03540</name>
</gene>
<dbReference type="RefSeq" id="WP_145399602.1">
    <property type="nucleotide sequence ID" value="NZ_VLKU01000013.1"/>
</dbReference>
<proteinExistence type="predicted"/>
<dbReference type="AlphaFoldDB" id="A0A562NC91"/>
<reference evidence="1 2" key="1">
    <citation type="journal article" date="2015" name="Stand. Genomic Sci.">
        <title>Genomic Encyclopedia of Bacterial and Archaeal Type Strains, Phase III: the genomes of soil and plant-associated and newly described type strains.</title>
        <authorList>
            <person name="Whitman W.B."/>
            <person name="Woyke T."/>
            <person name="Klenk H.P."/>
            <person name="Zhou Y."/>
            <person name="Lilburn T.G."/>
            <person name="Beck B.J."/>
            <person name="De Vos P."/>
            <person name="Vandamme P."/>
            <person name="Eisen J.A."/>
            <person name="Garrity G."/>
            <person name="Hugenholtz P."/>
            <person name="Kyrpides N.C."/>
        </authorList>
    </citation>
    <scope>NUCLEOTIDE SEQUENCE [LARGE SCALE GENOMIC DNA]</scope>
    <source>
        <strain evidence="1 2">CGMCC 1.5364</strain>
    </source>
</reference>
<keyword evidence="2" id="KW-1185">Reference proteome</keyword>
<evidence type="ECO:0000313" key="2">
    <source>
        <dbReference type="Proteomes" id="UP000316225"/>
    </source>
</evidence>
<comment type="caution">
    <text evidence="1">The sequence shown here is derived from an EMBL/GenBank/DDBJ whole genome shotgun (WGS) entry which is preliminary data.</text>
</comment>